<dbReference type="AlphaFoldDB" id="A0A835R0Q0"/>
<evidence type="ECO:0000313" key="3">
    <source>
        <dbReference type="Proteomes" id="UP000636800"/>
    </source>
</evidence>
<dbReference type="EMBL" id="JADCNM010000006">
    <property type="protein sequence ID" value="KAG0478082.1"/>
    <property type="molecule type" value="Genomic_DNA"/>
</dbReference>
<dbReference type="Proteomes" id="UP000639772">
    <property type="component" value="Chromosome 6"/>
</dbReference>
<reference evidence="3 4" key="1">
    <citation type="journal article" date="2020" name="Nat. Food">
        <title>A phased Vanilla planifolia genome enables genetic improvement of flavour and production.</title>
        <authorList>
            <person name="Hasing T."/>
            <person name="Tang H."/>
            <person name="Brym M."/>
            <person name="Khazi F."/>
            <person name="Huang T."/>
            <person name="Chambers A.H."/>
        </authorList>
    </citation>
    <scope>NUCLEOTIDE SEQUENCE [LARGE SCALE GENOMIC DNA]</scope>
    <source>
        <tissue evidence="2">Leaf</tissue>
    </source>
</reference>
<name>A0A835R0Q0_VANPL</name>
<evidence type="ECO:0000313" key="1">
    <source>
        <dbReference type="EMBL" id="KAG0476385.1"/>
    </source>
</evidence>
<comment type="caution">
    <text evidence="2">The sequence shown here is derived from an EMBL/GenBank/DDBJ whole genome shotgun (WGS) entry which is preliminary data.</text>
</comment>
<sequence length="103" mass="11133">MQGPDGAGGCNGHETWGVSLWSIHGASRGEQIFNELEGRAVKGLHERHCYRYLILRDLGTHGQGHLARASKGSLAKILELGAAVDGNAMVEALVRPREELSFI</sequence>
<gene>
    <name evidence="2" type="ORF">HPP92_012801</name>
    <name evidence="1" type="ORF">HPP92_013226</name>
</gene>
<accession>A0A835R0Q0</accession>
<dbReference type="Proteomes" id="UP000636800">
    <property type="component" value="Chromosome 6"/>
</dbReference>
<keyword evidence="3" id="KW-1185">Reference proteome</keyword>
<organism evidence="2 4">
    <name type="scientific">Vanilla planifolia</name>
    <name type="common">Vanilla</name>
    <dbReference type="NCBI Taxonomy" id="51239"/>
    <lineage>
        <taxon>Eukaryota</taxon>
        <taxon>Viridiplantae</taxon>
        <taxon>Streptophyta</taxon>
        <taxon>Embryophyta</taxon>
        <taxon>Tracheophyta</taxon>
        <taxon>Spermatophyta</taxon>
        <taxon>Magnoliopsida</taxon>
        <taxon>Liliopsida</taxon>
        <taxon>Asparagales</taxon>
        <taxon>Orchidaceae</taxon>
        <taxon>Vanilloideae</taxon>
        <taxon>Vanilleae</taxon>
        <taxon>Vanilla</taxon>
    </lineage>
</organism>
<proteinExistence type="predicted"/>
<dbReference type="EMBL" id="JADCNL010000006">
    <property type="protein sequence ID" value="KAG0476385.1"/>
    <property type="molecule type" value="Genomic_DNA"/>
</dbReference>
<evidence type="ECO:0000313" key="2">
    <source>
        <dbReference type="EMBL" id="KAG0478082.1"/>
    </source>
</evidence>
<evidence type="ECO:0000313" key="4">
    <source>
        <dbReference type="Proteomes" id="UP000639772"/>
    </source>
</evidence>
<protein>
    <submittedName>
        <fullName evidence="2">Uncharacterized protein</fullName>
    </submittedName>
</protein>